<dbReference type="EMBL" id="JBEGDP010000006">
    <property type="protein sequence ID" value="MEQ7847224.1"/>
    <property type="molecule type" value="Genomic_DNA"/>
</dbReference>
<reference evidence="3 4" key="1">
    <citation type="submission" date="2024-02" db="EMBL/GenBank/DDBJ databases">
        <title>Full genome sequence of Nocardioides kribbensis.</title>
        <authorList>
            <person name="Poletto B.L."/>
            <person name="Silva G."/>
            <person name="Galante D."/>
            <person name="Campos K.R."/>
            <person name="Santos M.B.N."/>
            <person name="Sacchi C.T."/>
        </authorList>
    </citation>
    <scope>NUCLEOTIDE SEQUENCE [LARGE SCALE GENOMIC DNA]</scope>
    <source>
        <strain evidence="3 4">O4R</strain>
    </source>
</reference>
<sequence length="265" mass="28428">MSITAGRVRPDEGRSGRGPGLRSSSVADLEVVIPVLNEELRLGATLDEIAVALADAPFSVSVVVVDNGCTDGTADVLERFRDRLDLRLVSCSERGKGAAVRRGVLETRAAVVAYCDADLSTPPSALLDGMQMVRGGHDAVIGSRRAIGASIEVPQSLLRQVGSRAFNRVATTIVGPMPDTQCGFKMLDGALARRVFGTMRLQGYAFDVELIARIQRTDAVVAELPVSWSNDAGSRFNVVSDGWRSFRDLMTVRRVLNETEAVARA</sequence>
<dbReference type="InterPro" id="IPR001173">
    <property type="entry name" value="Glyco_trans_2-like"/>
</dbReference>
<proteinExistence type="predicted"/>
<protein>
    <submittedName>
        <fullName evidence="3">Glycosyltransferase</fullName>
        <ecNumber evidence="3">2.4.-.-</ecNumber>
    </submittedName>
</protein>
<accession>A0ABV1NXJ6</accession>
<keyword evidence="3" id="KW-0328">Glycosyltransferase</keyword>
<name>A0ABV1NXJ6_9ACTN</name>
<organism evidence="3 4">
    <name type="scientific">Nocardioides kribbensis</name>
    <dbReference type="NCBI Taxonomy" id="305517"/>
    <lineage>
        <taxon>Bacteria</taxon>
        <taxon>Bacillati</taxon>
        <taxon>Actinomycetota</taxon>
        <taxon>Actinomycetes</taxon>
        <taxon>Propionibacteriales</taxon>
        <taxon>Nocardioidaceae</taxon>
        <taxon>Nocardioides</taxon>
    </lineage>
</organism>
<keyword evidence="3" id="KW-0808">Transferase</keyword>
<dbReference type="PANTHER" id="PTHR10859:SF91">
    <property type="entry name" value="DOLICHYL-PHOSPHATE BETA-GLUCOSYLTRANSFERASE"/>
    <property type="match status" value="1"/>
</dbReference>
<dbReference type="GO" id="GO:0016757">
    <property type="term" value="F:glycosyltransferase activity"/>
    <property type="evidence" value="ECO:0007669"/>
    <property type="project" value="UniProtKB-KW"/>
</dbReference>
<dbReference type="EC" id="2.4.-.-" evidence="3"/>
<evidence type="ECO:0000313" key="4">
    <source>
        <dbReference type="Proteomes" id="UP001482520"/>
    </source>
</evidence>
<dbReference type="Gene3D" id="3.90.550.10">
    <property type="entry name" value="Spore Coat Polysaccharide Biosynthesis Protein SpsA, Chain A"/>
    <property type="match status" value="1"/>
</dbReference>
<feature type="domain" description="Glycosyltransferase 2-like" evidence="2">
    <location>
        <begin position="31"/>
        <end position="153"/>
    </location>
</feature>
<keyword evidence="4" id="KW-1185">Reference proteome</keyword>
<dbReference type="PANTHER" id="PTHR10859">
    <property type="entry name" value="GLYCOSYL TRANSFERASE"/>
    <property type="match status" value="1"/>
</dbReference>
<evidence type="ECO:0000259" key="2">
    <source>
        <dbReference type="Pfam" id="PF00535"/>
    </source>
</evidence>
<dbReference type="SUPFAM" id="SSF53448">
    <property type="entry name" value="Nucleotide-diphospho-sugar transferases"/>
    <property type="match status" value="1"/>
</dbReference>
<feature type="region of interest" description="Disordered" evidence="1">
    <location>
        <begin position="1"/>
        <end position="23"/>
    </location>
</feature>
<evidence type="ECO:0000256" key="1">
    <source>
        <dbReference type="SAM" id="MobiDB-lite"/>
    </source>
</evidence>
<dbReference type="RefSeq" id="WP_193666267.1">
    <property type="nucleotide sequence ID" value="NZ_BAAAMM010000011.1"/>
</dbReference>
<dbReference type="Pfam" id="PF00535">
    <property type="entry name" value="Glycos_transf_2"/>
    <property type="match status" value="1"/>
</dbReference>
<dbReference type="Proteomes" id="UP001482520">
    <property type="component" value="Unassembled WGS sequence"/>
</dbReference>
<evidence type="ECO:0000313" key="3">
    <source>
        <dbReference type="EMBL" id="MEQ7847224.1"/>
    </source>
</evidence>
<gene>
    <name evidence="3" type="ORF">V6R90_08020</name>
</gene>
<comment type="caution">
    <text evidence="3">The sequence shown here is derived from an EMBL/GenBank/DDBJ whole genome shotgun (WGS) entry which is preliminary data.</text>
</comment>
<dbReference type="InterPro" id="IPR029044">
    <property type="entry name" value="Nucleotide-diphossugar_trans"/>
</dbReference>